<dbReference type="GeneID" id="18935455"/>
<evidence type="ECO:0000313" key="1">
    <source>
        <dbReference type="EMBL" id="EGG03394.1"/>
    </source>
</evidence>
<reference evidence="2" key="1">
    <citation type="journal article" date="2011" name="Proc. Natl. Acad. Sci. U.S.A.">
        <title>Obligate biotrophy features unraveled by the genomic analysis of rust fungi.</title>
        <authorList>
            <person name="Duplessis S."/>
            <person name="Cuomo C.A."/>
            <person name="Lin Y.-C."/>
            <person name="Aerts A."/>
            <person name="Tisserant E."/>
            <person name="Veneault-Fourrey C."/>
            <person name="Joly D.L."/>
            <person name="Hacquard S."/>
            <person name="Amselem J."/>
            <person name="Cantarel B.L."/>
            <person name="Chiu R."/>
            <person name="Coutinho P.M."/>
            <person name="Feau N."/>
            <person name="Field M."/>
            <person name="Frey P."/>
            <person name="Gelhaye E."/>
            <person name="Goldberg J."/>
            <person name="Grabherr M.G."/>
            <person name="Kodira C.D."/>
            <person name="Kohler A."/>
            <person name="Kuees U."/>
            <person name="Lindquist E.A."/>
            <person name="Lucas S.M."/>
            <person name="Mago R."/>
            <person name="Mauceli E."/>
            <person name="Morin E."/>
            <person name="Murat C."/>
            <person name="Pangilinan J.L."/>
            <person name="Park R."/>
            <person name="Pearson M."/>
            <person name="Quesneville H."/>
            <person name="Rouhier N."/>
            <person name="Sakthikumar S."/>
            <person name="Salamov A.A."/>
            <person name="Schmutz J."/>
            <person name="Selles B."/>
            <person name="Shapiro H."/>
            <person name="Tanguay P."/>
            <person name="Tuskan G.A."/>
            <person name="Henrissat B."/>
            <person name="Van de Peer Y."/>
            <person name="Rouze P."/>
            <person name="Ellis J.G."/>
            <person name="Dodds P.N."/>
            <person name="Schein J.E."/>
            <person name="Zhong S."/>
            <person name="Hamelin R.C."/>
            <person name="Grigoriev I.V."/>
            <person name="Szabo L.J."/>
            <person name="Martin F."/>
        </authorList>
    </citation>
    <scope>NUCLEOTIDE SEQUENCE [LARGE SCALE GENOMIC DNA]</scope>
    <source>
        <strain evidence="2">98AG31 / pathotype 3-4-7</strain>
    </source>
</reference>
<organism evidence="2">
    <name type="scientific">Melampsora larici-populina (strain 98AG31 / pathotype 3-4-7)</name>
    <name type="common">Poplar leaf rust fungus</name>
    <dbReference type="NCBI Taxonomy" id="747676"/>
    <lineage>
        <taxon>Eukaryota</taxon>
        <taxon>Fungi</taxon>
        <taxon>Dikarya</taxon>
        <taxon>Basidiomycota</taxon>
        <taxon>Pucciniomycotina</taxon>
        <taxon>Pucciniomycetes</taxon>
        <taxon>Pucciniales</taxon>
        <taxon>Melampsoraceae</taxon>
        <taxon>Melampsora</taxon>
    </lineage>
</organism>
<keyword evidence="2" id="KW-1185">Reference proteome</keyword>
<accession>F4RVP6</accession>
<name>F4RVP6_MELLP</name>
<dbReference type="AlphaFoldDB" id="F4RVP6"/>
<protein>
    <submittedName>
        <fullName evidence="1">Uncharacterized protein</fullName>
    </submittedName>
</protein>
<dbReference type="Proteomes" id="UP000001072">
    <property type="component" value="Unassembled WGS sequence"/>
</dbReference>
<dbReference type="KEGG" id="mlr:MELLADRAFT_90111"/>
<dbReference type="InParanoid" id="F4RVP6"/>
<proteinExistence type="predicted"/>
<evidence type="ECO:0000313" key="2">
    <source>
        <dbReference type="Proteomes" id="UP000001072"/>
    </source>
</evidence>
<gene>
    <name evidence="1" type="ORF">MELLADRAFT_90111</name>
</gene>
<dbReference type="RefSeq" id="XP_007413188.1">
    <property type="nucleotide sequence ID" value="XM_007413126.1"/>
</dbReference>
<dbReference type="VEuPathDB" id="FungiDB:MELLADRAFT_90111"/>
<dbReference type="HOGENOM" id="CLU_2306714_0_0_1"/>
<dbReference type="EMBL" id="GL883124">
    <property type="protein sequence ID" value="EGG03394.1"/>
    <property type="molecule type" value="Genomic_DNA"/>
</dbReference>
<sequence>MDLPFPMYTSDCPVYHPLLRQSRSEEVVQECDLKALCDKGPKQRLQTIYCKSQISIAAYQWTVAEFDEISGSRAVISNRFMSLFNGRFAYWGTFLFFGRG</sequence>